<protein>
    <submittedName>
        <fullName evidence="2">Uncharacterized protein</fullName>
    </submittedName>
</protein>
<dbReference type="PANTHER" id="PTHR47197:SF3">
    <property type="entry name" value="DIHYDRO-HEME D1 DEHYDROGENASE"/>
    <property type="match status" value="1"/>
</dbReference>
<evidence type="ECO:0000313" key="3">
    <source>
        <dbReference type="Proteomes" id="UP000199032"/>
    </source>
</evidence>
<dbReference type="RefSeq" id="WP_090746075.1">
    <property type="nucleotide sequence ID" value="NZ_CZQA01000001.1"/>
</dbReference>
<evidence type="ECO:0000256" key="1">
    <source>
        <dbReference type="SAM" id="SignalP"/>
    </source>
</evidence>
<dbReference type="InterPro" id="IPR011048">
    <property type="entry name" value="Haem_d1_sf"/>
</dbReference>
<dbReference type="PANTHER" id="PTHR47197">
    <property type="entry name" value="PROTEIN NIRF"/>
    <property type="match status" value="1"/>
</dbReference>
<name>A0A0S4L8V6_9BACT</name>
<dbReference type="OrthoDB" id="9770342at2"/>
<dbReference type="Gene3D" id="2.130.10.10">
    <property type="entry name" value="YVTN repeat-like/Quinoprotein amine dehydrogenase"/>
    <property type="match status" value="2"/>
</dbReference>
<dbReference type="AlphaFoldDB" id="A0A0S4L8V6"/>
<feature type="chain" id="PRO_5006623837" evidence="1">
    <location>
        <begin position="27"/>
        <end position="488"/>
    </location>
</feature>
<feature type="signal peptide" evidence="1">
    <location>
        <begin position="1"/>
        <end position="26"/>
    </location>
</feature>
<dbReference type="PROSITE" id="PS51257">
    <property type="entry name" value="PROKAR_LIPOPROTEIN"/>
    <property type="match status" value="1"/>
</dbReference>
<evidence type="ECO:0000313" key="2">
    <source>
        <dbReference type="EMBL" id="CUS34236.1"/>
    </source>
</evidence>
<dbReference type="Proteomes" id="UP000199032">
    <property type="component" value="Unassembled WGS sequence"/>
</dbReference>
<dbReference type="InterPro" id="IPR015943">
    <property type="entry name" value="WD40/YVTN_repeat-like_dom_sf"/>
</dbReference>
<organism evidence="2 3">
    <name type="scientific">Candidatus Nitrospira nitrosa</name>
    <dbReference type="NCBI Taxonomy" id="1742972"/>
    <lineage>
        <taxon>Bacteria</taxon>
        <taxon>Pseudomonadati</taxon>
        <taxon>Nitrospirota</taxon>
        <taxon>Nitrospiria</taxon>
        <taxon>Nitrospirales</taxon>
        <taxon>Nitrospiraceae</taxon>
        <taxon>Nitrospira</taxon>
    </lineage>
</organism>
<dbReference type="SUPFAM" id="SSF51004">
    <property type="entry name" value="C-terminal (heme d1) domain of cytochrome cd1-nitrite reductase"/>
    <property type="match status" value="1"/>
</dbReference>
<dbReference type="EMBL" id="CZQA01000001">
    <property type="protein sequence ID" value="CUS34236.1"/>
    <property type="molecule type" value="Genomic_DNA"/>
</dbReference>
<dbReference type="InterPro" id="IPR051200">
    <property type="entry name" value="Host-pathogen_enzymatic-act"/>
</dbReference>
<reference evidence="2 3" key="1">
    <citation type="submission" date="2015-10" db="EMBL/GenBank/DDBJ databases">
        <authorList>
            <person name="Gilbert D.G."/>
        </authorList>
    </citation>
    <scope>NUCLEOTIDE SEQUENCE [LARGE SCALE GENOMIC DNA]</scope>
    <source>
        <strain evidence="2">COMA1</strain>
    </source>
</reference>
<accession>A0A0S4L8V6</accession>
<proteinExistence type="predicted"/>
<gene>
    <name evidence="2" type="ORF">COMA1_11591</name>
</gene>
<keyword evidence="3" id="KW-1185">Reference proteome</keyword>
<sequence>METRKTSNFISSITISALGLALISLAACNSGETTTATPVSGGSAGKASALVFVNNTGDKTLTSVALKGNSGNAVVNTIDAAEFENVALGDMQFSDKDWVFLNLAAANKVATIDPLTAATPVHEANLAAGTRPVHLYRDRNDGQVIWIMNDGDNAAGTTTPGDDLINCASSGGGSVTVIHNSHLGPGGTPPTVLGTTCLLADGHKVAAFAENKRVFVSSETGGEIAVVDGDETSTNYRKMIARIDLCKSSKETTPCNDESATPITTAFTPNASAPHGIRWSTLTKKVYSIQEGYGEIAEIDPATLAITKTFDLAGTPYTSYGISPDGKYLLLRGETTAPQATKLGVIDLSAAVPAIADLTIPELDGTSAGAYKFAPNSGRFYILAGNGATATKKDRLFVFDWTTVAPPALTLLREIPLVSTGGHGFDILAEGAGEAKYLAVSNAAPANSLTIINATDNQEKQTVPVGANPGGVMVFDSGAALAGNQASN</sequence>
<dbReference type="STRING" id="1742972.COMA1_11591"/>
<keyword evidence="1" id="KW-0732">Signal</keyword>